<evidence type="ECO:0000313" key="2">
    <source>
        <dbReference type="Proteomes" id="UP000431684"/>
    </source>
</evidence>
<dbReference type="InterPro" id="IPR013424">
    <property type="entry name" value="Ice-binding_C"/>
</dbReference>
<dbReference type="AlphaFoldDB" id="A0A6I3XNH8"/>
<reference evidence="1 2" key="1">
    <citation type="submission" date="2019-11" db="EMBL/GenBank/DDBJ databases">
        <title>Draft Genome Sequences of Six Type Strains of the Genus Massilia.</title>
        <authorList>
            <person name="Miess H."/>
            <person name="Frediansyah A."/>
            <person name="Goeker M."/>
            <person name="Gross H."/>
        </authorList>
    </citation>
    <scope>NUCLEOTIDE SEQUENCE [LARGE SCALE GENOMIC DNA]</scope>
    <source>
        <strain evidence="1 2">DSM 17513</strain>
    </source>
</reference>
<dbReference type="EMBL" id="WNWM01000002">
    <property type="protein sequence ID" value="MUI16013.1"/>
    <property type="molecule type" value="Genomic_DNA"/>
</dbReference>
<keyword evidence="2" id="KW-1185">Reference proteome</keyword>
<proteinExistence type="predicted"/>
<accession>A0A6I3XNH8</accession>
<name>A0A6I3XNH8_9BURK</name>
<dbReference type="Proteomes" id="UP000431684">
    <property type="component" value="Unassembled WGS sequence"/>
</dbReference>
<protein>
    <submittedName>
        <fullName evidence="1">PEP-CTERM sorting domain-containing protein</fullName>
    </submittedName>
</protein>
<evidence type="ECO:0000313" key="1">
    <source>
        <dbReference type="EMBL" id="MUI16013.1"/>
    </source>
</evidence>
<comment type="caution">
    <text evidence="1">The sequence shown here is derived from an EMBL/GenBank/DDBJ whole genome shotgun (WGS) entry which is preliminary data.</text>
</comment>
<dbReference type="NCBIfam" id="TIGR02595">
    <property type="entry name" value="PEP_CTERM"/>
    <property type="match status" value="1"/>
</dbReference>
<organism evidence="1 2">
    <name type="scientific">Pseudoduganella dura</name>
    <dbReference type="NCBI Taxonomy" id="321982"/>
    <lineage>
        <taxon>Bacteria</taxon>
        <taxon>Pseudomonadati</taxon>
        <taxon>Pseudomonadota</taxon>
        <taxon>Betaproteobacteria</taxon>
        <taxon>Burkholderiales</taxon>
        <taxon>Oxalobacteraceae</taxon>
        <taxon>Telluria group</taxon>
        <taxon>Pseudoduganella</taxon>
    </lineage>
</organism>
<gene>
    <name evidence="1" type="ORF">GJV26_26645</name>
</gene>
<sequence>MRANAASGFVINNGSATNAAALIRTADADVIQMNVPASSVTLNNYGSLVSLNGSGGGAQAVDFNAVTGANTVNNHAGGLLLANEADAVRPGANGVVFNAGTIRSVTATGSSSDGIDGQENSGLRVTNTATGLVDAARHGITFGQKNAAATSTLDLTNLAGGVIRGNDGSGINVDGFNGKQLVTIANGGLIAGNGVTGDGDGIDIDGLVHLTNTGVVRSVNAVEAGGLAFSEGISVGGGSIVNSGTIEGLVAAGNGGAVGRGITLAGNDIATGPLAGTREGLYGNASIVNGAGGVIRGQSDSAIAVTGAASGFTVAIDNRAGGTIRGGGLSTAAIVTNADNAFITNAGTIDGSSSGKAIRFGSGNDTLVVQGGGAAVLGSIDGGLGTNTLVVDAGAGKAFSYAGSIVNFAGVEVRSGTLALAGADVVAAGSALLLSGGTLDLTAAASQTFASLALADGSFIVLGDTVLTFNGLGAIAAGESLALAHDGAGYTLRFLGDYAGNAAFLQLMGATTIDSLAVTYSFDGTYTNVSAVPEPAGIGMLVGGLGILAAAARRRKGVAGASR</sequence>